<dbReference type="Proteomes" id="UP000053447">
    <property type="component" value="Unassembled WGS sequence"/>
</dbReference>
<dbReference type="InterPro" id="IPR047088">
    <property type="entry name" value="ORC5_C"/>
</dbReference>
<gene>
    <name evidence="6" type="ORF">T551_02181</name>
</gene>
<dbReference type="GO" id="GO:0003688">
    <property type="term" value="F:DNA replication origin binding"/>
    <property type="evidence" value="ECO:0007669"/>
    <property type="project" value="TreeGrafter"/>
</dbReference>
<dbReference type="RefSeq" id="XP_018229396.1">
    <property type="nucleotide sequence ID" value="XM_018374444.1"/>
</dbReference>
<keyword evidence="2" id="KW-0235">DNA replication</keyword>
<evidence type="ECO:0000256" key="2">
    <source>
        <dbReference type="ARBA" id="ARBA00022705"/>
    </source>
</evidence>
<dbReference type="AlphaFoldDB" id="A0A0W4ZMG5"/>
<dbReference type="PANTHER" id="PTHR12705:SF0">
    <property type="entry name" value="ORIGIN RECOGNITION COMPLEX SUBUNIT 5"/>
    <property type="match status" value="1"/>
</dbReference>
<comment type="caution">
    <text evidence="6">The sequence shown here is derived from an EMBL/GenBank/DDBJ whole genome shotgun (WGS) entry which is preliminary data.</text>
</comment>
<evidence type="ECO:0000256" key="3">
    <source>
        <dbReference type="ARBA" id="ARBA00023242"/>
    </source>
</evidence>
<dbReference type="GO" id="GO:0006270">
    <property type="term" value="P:DNA replication initiation"/>
    <property type="evidence" value="ECO:0007669"/>
    <property type="project" value="TreeGrafter"/>
</dbReference>
<dbReference type="InterPro" id="IPR027417">
    <property type="entry name" value="P-loop_NTPase"/>
</dbReference>
<dbReference type="GO" id="GO:0005664">
    <property type="term" value="C:nuclear origin of replication recognition complex"/>
    <property type="evidence" value="ECO:0007669"/>
    <property type="project" value="TreeGrafter"/>
</dbReference>
<accession>A0A0W4ZMG5</accession>
<feature type="domain" description="Origin recognition complex subunit 5 C-terminal" evidence="4">
    <location>
        <begin position="329"/>
        <end position="462"/>
    </location>
</feature>
<dbReference type="Pfam" id="PF21639">
    <property type="entry name" value="ORC5_lid"/>
    <property type="match status" value="1"/>
</dbReference>
<dbReference type="OrthoDB" id="365981at2759"/>
<keyword evidence="3" id="KW-0539">Nucleus</keyword>
<evidence type="ECO:0000256" key="1">
    <source>
        <dbReference type="ARBA" id="ARBA00004123"/>
    </source>
</evidence>
<dbReference type="EMBL" id="LFWA01000009">
    <property type="protein sequence ID" value="KTW29565.1"/>
    <property type="molecule type" value="Genomic_DNA"/>
</dbReference>
<organism evidence="6 7">
    <name type="scientific">Pneumocystis jirovecii (strain RU7)</name>
    <name type="common">Human pneumocystis pneumonia agent</name>
    <dbReference type="NCBI Taxonomy" id="1408657"/>
    <lineage>
        <taxon>Eukaryota</taxon>
        <taxon>Fungi</taxon>
        <taxon>Dikarya</taxon>
        <taxon>Ascomycota</taxon>
        <taxon>Taphrinomycotina</taxon>
        <taxon>Pneumocystomycetes</taxon>
        <taxon>Pneumocystaceae</taxon>
        <taxon>Pneumocystis</taxon>
    </lineage>
</organism>
<sequence length="464" mass="53734">MSKEKEKAEKTEKTEKKDKFICVKNIYPFRAVQIELLGEILGKKKTAQISSLIIHGYHFTGKTSILRAVLKSMEADFIWIDCQDCFSLRILFERTICQLKKLVGLDEPYEKLKSYDLTTFTVSIQNIFLKANWTSNIILVFDNTEQLHYFKVNVPTIVLLRLSEMSFVPWLTTVLITTSLDNLTWGSYHVPIIHFPSYSRSEFLEVICKHEESLRLLSDTLKFEKENAMTSTDYINLWQKFCGILWDTFNSIIEGDFDLFFSISKKLWPIFIKPIEEGKANKKDIIKLYKYSQQTSILSSSKVILEELSKLTYLNTLRPYLKNIDIMDLSWTSKHLIIASYLASYNSPLLDSTLFSKCKSSTKKRKRVKKSASIMTNQRLIGPKSFVLERMLAIFLAIQSDEDVLTSDIYNQIEALASLKMLIRTSLASNKLDSTSRWKVNVGWDFIQKIAKSIDFELENYLVG</sequence>
<evidence type="ECO:0000259" key="5">
    <source>
        <dbReference type="Pfam" id="PF21639"/>
    </source>
</evidence>
<dbReference type="GeneID" id="28940699"/>
<dbReference type="eggNOG" id="KOG2543">
    <property type="taxonomic scope" value="Eukaryota"/>
</dbReference>
<dbReference type="Gene3D" id="3.40.50.300">
    <property type="entry name" value="P-loop containing nucleotide triphosphate hydrolases"/>
    <property type="match status" value="1"/>
</dbReference>
<feature type="domain" description="ORC5 lid" evidence="5">
    <location>
        <begin position="238"/>
        <end position="293"/>
    </location>
</feature>
<evidence type="ECO:0000313" key="7">
    <source>
        <dbReference type="Proteomes" id="UP000053447"/>
    </source>
</evidence>
<dbReference type="InterPro" id="IPR020796">
    <property type="entry name" value="ORC5"/>
</dbReference>
<dbReference type="SUPFAM" id="SSF52540">
    <property type="entry name" value="P-loop containing nucleoside triphosphate hydrolases"/>
    <property type="match status" value="1"/>
</dbReference>
<keyword evidence="7" id="KW-1185">Reference proteome</keyword>
<evidence type="ECO:0000259" key="4">
    <source>
        <dbReference type="Pfam" id="PF14630"/>
    </source>
</evidence>
<dbReference type="InterPro" id="IPR048866">
    <property type="entry name" value="ORC5_lid"/>
</dbReference>
<comment type="subcellular location">
    <subcellularLocation>
        <location evidence="1">Nucleus</location>
    </subcellularLocation>
</comment>
<dbReference type="Pfam" id="PF14630">
    <property type="entry name" value="ORC5_C"/>
    <property type="match status" value="1"/>
</dbReference>
<protein>
    <recommendedName>
        <fullName evidence="8">Orc1-like AAA ATPase domain-containing protein</fullName>
    </recommendedName>
</protein>
<dbReference type="STRING" id="1408657.A0A0W4ZMG5"/>
<evidence type="ECO:0000313" key="6">
    <source>
        <dbReference type="EMBL" id="KTW29565.1"/>
    </source>
</evidence>
<name>A0A0W4ZMG5_PNEJ7</name>
<dbReference type="VEuPathDB" id="FungiDB:T551_02181"/>
<reference evidence="7" key="1">
    <citation type="journal article" date="2016" name="Nat. Commun.">
        <title>Genome analysis of three Pneumocystis species reveals adaptation mechanisms to life exclusively in mammalian hosts.</title>
        <authorList>
            <person name="Ma L."/>
            <person name="Chen Z."/>
            <person name="Huang D.W."/>
            <person name="Kutty G."/>
            <person name="Ishihara M."/>
            <person name="Wang H."/>
            <person name="Abouelleil A."/>
            <person name="Bishop L."/>
            <person name="Davey E."/>
            <person name="Deng R."/>
            <person name="Deng X."/>
            <person name="Fan L."/>
            <person name="Fantoni G."/>
            <person name="Fitzgerald M."/>
            <person name="Gogineni E."/>
            <person name="Goldberg J.M."/>
            <person name="Handley G."/>
            <person name="Hu X."/>
            <person name="Huber C."/>
            <person name="Jiao X."/>
            <person name="Jones K."/>
            <person name="Levin J.Z."/>
            <person name="Liu Y."/>
            <person name="Macdonald P."/>
            <person name="Melnikov A."/>
            <person name="Raley C."/>
            <person name="Sassi M."/>
            <person name="Sherman B.T."/>
            <person name="Song X."/>
            <person name="Sykes S."/>
            <person name="Tran B."/>
            <person name="Walsh L."/>
            <person name="Xia Y."/>
            <person name="Yang J."/>
            <person name="Young S."/>
            <person name="Zeng Q."/>
            <person name="Zheng X."/>
            <person name="Stephens R."/>
            <person name="Nusbaum C."/>
            <person name="Birren B.W."/>
            <person name="Azadi P."/>
            <person name="Lempicki R.A."/>
            <person name="Cuomo C.A."/>
            <person name="Kovacs J.A."/>
        </authorList>
    </citation>
    <scope>NUCLEOTIDE SEQUENCE [LARGE SCALE GENOMIC DNA]</scope>
    <source>
        <strain evidence="7">RU7</strain>
    </source>
</reference>
<proteinExistence type="predicted"/>
<dbReference type="PANTHER" id="PTHR12705">
    <property type="entry name" value="ORIGIN RECOGNITION COMPLEX SUBUNIT 5"/>
    <property type="match status" value="1"/>
</dbReference>
<evidence type="ECO:0008006" key="8">
    <source>
        <dbReference type="Google" id="ProtNLM"/>
    </source>
</evidence>